<organism evidence="2 5">
    <name type="scientific">Aphanomyces astaci</name>
    <name type="common">Crayfish plague agent</name>
    <dbReference type="NCBI Taxonomy" id="112090"/>
    <lineage>
        <taxon>Eukaryota</taxon>
        <taxon>Sar</taxon>
        <taxon>Stramenopiles</taxon>
        <taxon>Oomycota</taxon>
        <taxon>Saprolegniomycetes</taxon>
        <taxon>Saprolegniales</taxon>
        <taxon>Verrucalvaceae</taxon>
        <taxon>Aphanomyces</taxon>
    </lineage>
</organism>
<evidence type="ECO:0000313" key="5">
    <source>
        <dbReference type="Proteomes" id="UP000285712"/>
    </source>
</evidence>
<dbReference type="GO" id="GO:0003676">
    <property type="term" value="F:nucleic acid binding"/>
    <property type="evidence" value="ECO:0007669"/>
    <property type="project" value="InterPro"/>
</dbReference>
<reference evidence="4 5" key="1">
    <citation type="submission" date="2018-08" db="EMBL/GenBank/DDBJ databases">
        <title>Aphanomyces genome sequencing and annotation.</title>
        <authorList>
            <person name="Minardi D."/>
            <person name="Oidtmann B."/>
            <person name="Van Der Giezen M."/>
            <person name="Studholme D.J."/>
        </authorList>
    </citation>
    <scope>NUCLEOTIDE SEQUENCE [LARGE SCALE GENOMIC DNA]</scope>
    <source>
        <strain evidence="3 4">Da</strain>
        <strain evidence="2 5">Sv</strain>
    </source>
</reference>
<comment type="caution">
    <text evidence="2">The sequence shown here is derived from an EMBL/GenBank/DDBJ whole genome shotgun (WGS) entry which is preliminary data.</text>
</comment>
<evidence type="ECO:0000313" key="2">
    <source>
        <dbReference type="EMBL" id="RHY87374.1"/>
    </source>
</evidence>
<evidence type="ECO:0000259" key="1">
    <source>
        <dbReference type="Pfam" id="PF03184"/>
    </source>
</evidence>
<dbReference type="InterPro" id="IPR004875">
    <property type="entry name" value="DDE_SF_endonuclease_dom"/>
</dbReference>
<gene>
    <name evidence="2" type="ORF">DYB35_009464</name>
    <name evidence="3" type="ORF">DYB37_010320</name>
</gene>
<sequence>MSYRQVAMGLSVPYTTVRNWSQQSEQLQEYSGNKKSTNLPGTDRSTIIPQPEGLLSFMDYHRYQECALTCSRLVNYLKQKHQTWLREYIARQKEGCRYDNLLKLLQEFCSHHGYTHQQACMAKRAITNLESTRTDFAAHFHNEYGDAQDDCAYNVDEAGIEYDIPPHYIWSRRGGSPKLSKGEKHSYRMTAVLTILRDGHKLPILFIIKGQVGSRIDTHEIPSYPSGHFYTMQDKAWMDSNVWEQYLWFVLAEWVSGTSILVFETSKPM</sequence>
<dbReference type="EMBL" id="QUTH01000486">
    <property type="protein sequence ID" value="RHZ33792.1"/>
    <property type="molecule type" value="Genomic_DNA"/>
</dbReference>
<proteinExistence type="predicted"/>
<name>A0A418CZ36_APHAT</name>
<protein>
    <recommendedName>
        <fullName evidence="1">DDE-1 domain-containing protein</fullName>
    </recommendedName>
</protein>
<dbReference type="Pfam" id="PF03184">
    <property type="entry name" value="DDE_1"/>
    <property type="match status" value="1"/>
</dbReference>
<evidence type="ECO:0000313" key="3">
    <source>
        <dbReference type="EMBL" id="RHZ33792.1"/>
    </source>
</evidence>
<dbReference type="Proteomes" id="UP000285430">
    <property type="component" value="Unassembled WGS sequence"/>
</dbReference>
<dbReference type="EMBL" id="QUTG01004717">
    <property type="protein sequence ID" value="RHY87374.1"/>
    <property type="molecule type" value="Genomic_DNA"/>
</dbReference>
<dbReference type="VEuPathDB" id="FungiDB:H257_16668"/>
<dbReference type="AlphaFoldDB" id="A0A418CZ36"/>
<evidence type="ECO:0000313" key="4">
    <source>
        <dbReference type="Proteomes" id="UP000285430"/>
    </source>
</evidence>
<accession>A0A418CZ36</accession>
<feature type="domain" description="DDE-1" evidence="1">
    <location>
        <begin position="188"/>
        <end position="250"/>
    </location>
</feature>
<dbReference type="Proteomes" id="UP000285712">
    <property type="component" value="Unassembled WGS sequence"/>
</dbReference>